<proteinExistence type="inferred from homology"/>
<dbReference type="PANTHER" id="PTHR44051">
    <property type="entry name" value="GLUTATHIONE S-TRANSFERASE-RELATED"/>
    <property type="match status" value="1"/>
</dbReference>
<dbReference type="STRING" id="329885.A0A4U0UVH8"/>
<dbReference type="EMBL" id="NAJP01000041">
    <property type="protein sequence ID" value="TKA39136.1"/>
    <property type="molecule type" value="Genomic_DNA"/>
</dbReference>
<evidence type="ECO:0000259" key="4">
    <source>
        <dbReference type="PROSITE" id="PS50405"/>
    </source>
</evidence>
<evidence type="ECO:0000259" key="3">
    <source>
        <dbReference type="PROSITE" id="PS50404"/>
    </source>
</evidence>
<protein>
    <recommendedName>
        <fullName evidence="7">Glutathione S-transferase 3</fullName>
    </recommendedName>
</protein>
<evidence type="ECO:0000313" key="5">
    <source>
        <dbReference type="EMBL" id="TKA39136.1"/>
    </source>
</evidence>
<dbReference type="InterPro" id="IPR004045">
    <property type="entry name" value="Glutathione_S-Trfase_N"/>
</dbReference>
<gene>
    <name evidence="5" type="ORF">B0A54_09733</name>
</gene>
<accession>A0A4U0UVH8</accession>
<evidence type="ECO:0000256" key="2">
    <source>
        <dbReference type="SAM" id="MobiDB-lite"/>
    </source>
</evidence>
<dbReference type="InterPro" id="IPR036249">
    <property type="entry name" value="Thioredoxin-like_sf"/>
</dbReference>
<feature type="domain" description="GST C-terminal" evidence="4">
    <location>
        <begin position="91"/>
        <end position="215"/>
    </location>
</feature>
<dbReference type="Gene3D" id="3.40.30.10">
    <property type="entry name" value="Glutaredoxin"/>
    <property type="match status" value="1"/>
</dbReference>
<dbReference type="InterPro" id="IPR004046">
    <property type="entry name" value="GST_C"/>
</dbReference>
<name>A0A4U0UVH8_9PEZI</name>
<dbReference type="Pfam" id="PF13409">
    <property type="entry name" value="GST_N_2"/>
    <property type="match status" value="1"/>
</dbReference>
<comment type="similarity">
    <text evidence="1">Belongs to the GST superfamily.</text>
</comment>
<dbReference type="SUPFAM" id="SSF47616">
    <property type="entry name" value="GST C-terminal domain-like"/>
    <property type="match status" value="1"/>
</dbReference>
<dbReference type="Pfam" id="PF00043">
    <property type="entry name" value="GST_C"/>
    <property type="match status" value="1"/>
</dbReference>
<dbReference type="AlphaFoldDB" id="A0A4U0UVH8"/>
<dbReference type="Gene3D" id="1.20.1050.10">
    <property type="match status" value="1"/>
</dbReference>
<feature type="region of interest" description="Disordered" evidence="2">
    <location>
        <begin position="213"/>
        <end position="233"/>
    </location>
</feature>
<dbReference type="InterPro" id="IPR036282">
    <property type="entry name" value="Glutathione-S-Trfase_C_sf"/>
</dbReference>
<dbReference type="PANTHER" id="PTHR44051:SF9">
    <property type="entry name" value="GLUTATHIONE S-TRANSFERASE 1"/>
    <property type="match status" value="1"/>
</dbReference>
<dbReference type="SFLD" id="SFLDS00019">
    <property type="entry name" value="Glutathione_Transferase_(cytos"/>
    <property type="match status" value="1"/>
</dbReference>
<dbReference type="PROSITE" id="PS50404">
    <property type="entry name" value="GST_NTER"/>
    <property type="match status" value="1"/>
</dbReference>
<dbReference type="InterPro" id="IPR040079">
    <property type="entry name" value="Glutathione_S-Trfase"/>
</dbReference>
<feature type="domain" description="GST N-terminal" evidence="3">
    <location>
        <begin position="1"/>
        <end position="81"/>
    </location>
</feature>
<reference evidence="5 6" key="1">
    <citation type="submission" date="2017-03" db="EMBL/GenBank/DDBJ databases">
        <title>Genomes of endolithic fungi from Antarctica.</title>
        <authorList>
            <person name="Coleine C."/>
            <person name="Masonjones S."/>
            <person name="Stajich J.E."/>
        </authorList>
    </citation>
    <scope>NUCLEOTIDE SEQUENCE [LARGE SCALE GENOMIC DNA]</scope>
    <source>
        <strain evidence="5 6">CCFEE 5311</strain>
    </source>
</reference>
<comment type="caution">
    <text evidence="5">The sequence shown here is derived from an EMBL/GenBank/DDBJ whole genome shotgun (WGS) entry which is preliminary data.</text>
</comment>
<dbReference type="PROSITE" id="PS50405">
    <property type="entry name" value="GST_CTER"/>
    <property type="match status" value="1"/>
</dbReference>
<dbReference type="SFLD" id="SFLDG01150">
    <property type="entry name" value="Main.1:_Beta-like"/>
    <property type="match status" value="1"/>
</dbReference>
<dbReference type="SUPFAM" id="SSF52833">
    <property type="entry name" value="Thioredoxin-like"/>
    <property type="match status" value="1"/>
</dbReference>
<dbReference type="OrthoDB" id="2309723at2759"/>
<evidence type="ECO:0008006" key="7">
    <source>
        <dbReference type="Google" id="ProtNLM"/>
    </source>
</evidence>
<dbReference type="CDD" id="cd03046">
    <property type="entry name" value="GST_N_GTT1_like"/>
    <property type="match status" value="1"/>
</dbReference>
<evidence type="ECO:0000313" key="6">
    <source>
        <dbReference type="Proteomes" id="UP000310066"/>
    </source>
</evidence>
<dbReference type="Proteomes" id="UP000310066">
    <property type="component" value="Unassembled WGS sequence"/>
</dbReference>
<evidence type="ECO:0000256" key="1">
    <source>
        <dbReference type="ARBA" id="ARBA00007409"/>
    </source>
</evidence>
<organism evidence="5 6">
    <name type="scientific">Friedmanniomyces endolithicus</name>
    <dbReference type="NCBI Taxonomy" id="329885"/>
    <lineage>
        <taxon>Eukaryota</taxon>
        <taxon>Fungi</taxon>
        <taxon>Dikarya</taxon>
        <taxon>Ascomycota</taxon>
        <taxon>Pezizomycotina</taxon>
        <taxon>Dothideomycetes</taxon>
        <taxon>Dothideomycetidae</taxon>
        <taxon>Mycosphaerellales</taxon>
        <taxon>Teratosphaeriaceae</taxon>
        <taxon>Friedmanniomyces</taxon>
    </lineage>
</organism>
<dbReference type="SFLD" id="SFLDG00358">
    <property type="entry name" value="Main_(cytGST)"/>
    <property type="match status" value="1"/>
</dbReference>
<dbReference type="InterPro" id="IPR010987">
    <property type="entry name" value="Glutathione-S-Trfase_C-like"/>
</dbReference>
<sequence>MPLTVHHLQVSQSERIVWLCEELGIPYELKLYQRSPVLSPPSYLALHPIGAAPVITDGDDVTLAESVAVVEYILNVHGKGGDDFVVKPSAGRKEYAEYLYWLHFVNGTLQPAMGRAFSLRLAGVDEDNNQRARVENKLHQALSHLDNRLKTTGAWLAGEQFTVADVMIVFSLTTMRKFVPLDLGMYEGIEGYLGRVGGREGYRRAMKKGDPELNVEEALKGPPPEKCAALKGK</sequence>